<evidence type="ECO:0000256" key="1">
    <source>
        <dbReference type="SAM" id="MobiDB-lite"/>
    </source>
</evidence>
<reference evidence="2 3" key="1">
    <citation type="journal article" date="2010" name="BMC Genomics">
        <title>Genome analysis and comparative genomics of a Giardia intestinalis assemblage E isolate.</title>
        <authorList>
            <person name="Jerlstrom-Hultqvist J."/>
            <person name="Franzen O."/>
            <person name="Ankarklev J."/>
            <person name="Xu F."/>
            <person name="Nohynkova E."/>
            <person name="Andersson J.O."/>
            <person name="Svard S.G."/>
            <person name="Andersson B."/>
        </authorList>
    </citation>
    <scope>NUCLEOTIDE SEQUENCE [LARGE SCALE GENOMIC DNA]</scope>
    <source>
        <strain evidence="2 3">P15</strain>
    </source>
</reference>
<protein>
    <submittedName>
        <fullName evidence="2">Uncharacterized protein</fullName>
    </submittedName>
</protein>
<feature type="region of interest" description="Disordered" evidence="1">
    <location>
        <begin position="91"/>
        <end position="110"/>
    </location>
</feature>
<feature type="compositionally biased region" description="Basic and acidic residues" evidence="1">
    <location>
        <begin position="99"/>
        <end position="110"/>
    </location>
</feature>
<organism evidence="2 3">
    <name type="scientific">Giardia intestinalis (strain P15)</name>
    <name type="common">Giardia lamblia</name>
    <dbReference type="NCBI Taxonomy" id="658858"/>
    <lineage>
        <taxon>Eukaryota</taxon>
        <taxon>Metamonada</taxon>
        <taxon>Diplomonadida</taxon>
        <taxon>Hexamitidae</taxon>
        <taxon>Giardiinae</taxon>
        <taxon>Giardia</taxon>
    </lineage>
</organism>
<dbReference type="Proteomes" id="UP000008974">
    <property type="component" value="Unassembled WGS sequence"/>
</dbReference>
<accession>E1F2V1</accession>
<dbReference type="AlphaFoldDB" id="E1F2V1"/>
<dbReference type="OMA" id="STICFSD"/>
<proteinExistence type="predicted"/>
<evidence type="ECO:0000313" key="2">
    <source>
        <dbReference type="EMBL" id="EFO63261.1"/>
    </source>
</evidence>
<sequence length="265" mass="29858">MLQTEASVSATVRLSARSLEARVAKAAEDQGAGFLYSQLRLLPRTEPSGEPPRVDLHLLADAFQTGYAARFPPELSVSLYAGYAAGAYAEPTAPRAPPRPREAEPSGERVVERQRYEALTMCGAELQERRKQGLLSRVTELSRRGFYPLAFVFLRPADFTQTVHAIFDIAQLYAEGSITIRKYTDKVEQQRLYAIHGLQIDLDKHEYESLYVRSTICFSDAERSDDQVDSSHQHEFNPVIWKGLSTVLSMDMERAKKLSQRFGIQ</sequence>
<dbReference type="EMBL" id="ACVC01000140">
    <property type="protein sequence ID" value="EFO63261.1"/>
    <property type="molecule type" value="Genomic_DNA"/>
</dbReference>
<evidence type="ECO:0000313" key="3">
    <source>
        <dbReference type="Proteomes" id="UP000008974"/>
    </source>
</evidence>
<comment type="caution">
    <text evidence="2">The sequence shown here is derived from an EMBL/GenBank/DDBJ whole genome shotgun (WGS) entry which is preliminary data.</text>
</comment>
<dbReference type="OrthoDB" id="10373248at2759"/>
<gene>
    <name evidence="2" type="ORF">GLP15_3080</name>
</gene>
<name>E1F2V1_GIAIA</name>
<dbReference type="VEuPathDB" id="GiardiaDB:GLP15_3080"/>